<organism evidence="1 2">
    <name type="scientific">Glomus cerebriforme</name>
    <dbReference type="NCBI Taxonomy" id="658196"/>
    <lineage>
        <taxon>Eukaryota</taxon>
        <taxon>Fungi</taxon>
        <taxon>Fungi incertae sedis</taxon>
        <taxon>Mucoromycota</taxon>
        <taxon>Glomeromycotina</taxon>
        <taxon>Glomeromycetes</taxon>
        <taxon>Glomerales</taxon>
        <taxon>Glomeraceae</taxon>
        <taxon>Glomus</taxon>
    </lineage>
</organism>
<accession>A0A397SE06</accession>
<evidence type="ECO:0000313" key="2">
    <source>
        <dbReference type="Proteomes" id="UP000265703"/>
    </source>
</evidence>
<keyword evidence="2" id="KW-1185">Reference proteome</keyword>
<sequence length="153" mass="17831">MECTQDNDGKLTFRLSKLLFIAYENVGMKDMVKKILGHIIWLLEKVQKLVEVSQSDEQMRLSKKQRSSSNLAGKAKEVLNEEPIIKYHPPFLNRLKLDAVFQKYQIALEVQGAQHRFHSTSWYKDVKKLKNIVNRDQQKRCICLDNGISLLEV</sequence>
<reference evidence="1 2" key="1">
    <citation type="submission" date="2018-06" db="EMBL/GenBank/DDBJ databases">
        <title>Comparative genomics reveals the genomic features of Rhizophagus irregularis, R. cerebriforme, R. diaphanum and Gigaspora rosea, and their symbiotic lifestyle signature.</title>
        <authorList>
            <person name="Morin E."/>
            <person name="San Clemente H."/>
            <person name="Chen E.C.H."/>
            <person name="De La Providencia I."/>
            <person name="Hainaut M."/>
            <person name="Kuo A."/>
            <person name="Kohler A."/>
            <person name="Murat C."/>
            <person name="Tang N."/>
            <person name="Roy S."/>
            <person name="Loubradou J."/>
            <person name="Henrissat B."/>
            <person name="Grigoriev I.V."/>
            <person name="Corradi N."/>
            <person name="Roux C."/>
            <person name="Martin F.M."/>
        </authorList>
    </citation>
    <scope>NUCLEOTIDE SEQUENCE [LARGE SCALE GENOMIC DNA]</scope>
    <source>
        <strain evidence="1 2">DAOM 227022</strain>
    </source>
</reference>
<protein>
    <submittedName>
        <fullName evidence="1">Uncharacterized protein</fullName>
    </submittedName>
</protein>
<dbReference type="EMBL" id="QKYT01000544">
    <property type="protein sequence ID" value="RIA83752.1"/>
    <property type="molecule type" value="Genomic_DNA"/>
</dbReference>
<dbReference type="Proteomes" id="UP000265703">
    <property type="component" value="Unassembled WGS sequence"/>
</dbReference>
<comment type="caution">
    <text evidence="1">The sequence shown here is derived from an EMBL/GenBank/DDBJ whole genome shotgun (WGS) entry which is preliminary data.</text>
</comment>
<evidence type="ECO:0000313" key="1">
    <source>
        <dbReference type="EMBL" id="RIA83752.1"/>
    </source>
</evidence>
<gene>
    <name evidence="1" type="ORF">C1645_742832</name>
</gene>
<dbReference type="AlphaFoldDB" id="A0A397SE06"/>
<proteinExistence type="predicted"/>
<name>A0A397SE06_9GLOM</name>